<accession>A0AAD6IX29</accession>
<name>A0AAD6IX29_DREDA</name>
<feature type="compositionally biased region" description="Pro residues" evidence="1">
    <location>
        <begin position="64"/>
        <end position="73"/>
    </location>
</feature>
<gene>
    <name evidence="2" type="ORF">Dda_7757</name>
</gene>
<organism evidence="2 3">
    <name type="scientific">Drechslerella dactyloides</name>
    <name type="common">Nematode-trapping fungus</name>
    <name type="synonym">Arthrobotrys dactyloides</name>
    <dbReference type="NCBI Taxonomy" id="74499"/>
    <lineage>
        <taxon>Eukaryota</taxon>
        <taxon>Fungi</taxon>
        <taxon>Dikarya</taxon>
        <taxon>Ascomycota</taxon>
        <taxon>Pezizomycotina</taxon>
        <taxon>Orbiliomycetes</taxon>
        <taxon>Orbiliales</taxon>
        <taxon>Orbiliaceae</taxon>
        <taxon>Drechslerella</taxon>
    </lineage>
</organism>
<sequence>MSNQAGEDDAACNCDDGCWRASDRLTHSDMHSMHRACATVWLAVRAPTAAALWLDKLSRRQGQPHPPVKPPTPQHLNTSTIASADRLAETEHAATCSYK</sequence>
<evidence type="ECO:0000313" key="3">
    <source>
        <dbReference type="Proteomes" id="UP001221413"/>
    </source>
</evidence>
<feature type="region of interest" description="Disordered" evidence="1">
    <location>
        <begin position="57"/>
        <end position="78"/>
    </location>
</feature>
<keyword evidence="3" id="KW-1185">Reference proteome</keyword>
<evidence type="ECO:0000313" key="2">
    <source>
        <dbReference type="EMBL" id="KAJ6257967.1"/>
    </source>
</evidence>
<reference evidence="2" key="1">
    <citation type="submission" date="2023-01" db="EMBL/GenBank/DDBJ databases">
        <title>The chitinases involved in constricting ring structure development in the nematode-trapping fungus Drechslerella dactyloides.</title>
        <authorList>
            <person name="Wang R."/>
            <person name="Zhang L."/>
            <person name="Tang P."/>
            <person name="Li S."/>
            <person name="Liang L."/>
        </authorList>
    </citation>
    <scope>NUCLEOTIDE SEQUENCE</scope>
    <source>
        <strain evidence="2">YMF1.00031</strain>
    </source>
</reference>
<comment type="caution">
    <text evidence="2">The sequence shown here is derived from an EMBL/GenBank/DDBJ whole genome shotgun (WGS) entry which is preliminary data.</text>
</comment>
<dbReference type="EMBL" id="JAQGDS010000010">
    <property type="protein sequence ID" value="KAJ6257967.1"/>
    <property type="molecule type" value="Genomic_DNA"/>
</dbReference>
<dbReference type="Proteomes" id="UP001221413">
    <property type="component" value="Unassembled WGS sequence"/>
</dbReference>
<protein>
    <submittedName>
        <fullName evidence="2">Uncharacterized protein</fullName>
    </submittedName>
</protein>
<proteinExistence type="predicted"/>
<evidence type="ECO:0000256" key="1">
    <source>
        <dbReference type="SAM" id="MobiDB-lite"/>
    </source>
</evidence>
<dbReference type="AlphaFoldDB" id="A0AAD6IX29"/>